<dbReference type="InterPro" id="IPR006442">
    <property type="entry name" value="Antitoxin_Phd/YefM"/>
</dbReference>
<evidence type="ECO:0000256" key="2">
    <source>
        <dbReference type="RuleBase" id="RU362080"/>
    </source>
</evidence>
<proteinExistence type="inferred from homology"/>
<dbReference type="InterPro" id="IPR036165">
    <property type="entry name" value="YefM-like_sf"/>
</dbReference>
<dbReference type="PANTHER" id="PTHR33713">
    <property type="entry name" value="ANTITOXIN YAFN-RELATED"/>
    <property type="match status" value="1"/>
</dbReference>
<name>A0A7C1ZQT2_DESA2</name>
<protein>
    <recommendedName>
        <fullName evidence="2">Antitoxin</fullName>
    </recommendedName>
</protein>
<reference evidence="3" key="1">
    <citation type="journal article" date="2020" name="mSystems">
        <title>Genome- and Community-Level Interaction Insights into Carbon Utilization and Element Cycling Functions of Hydrothermarchaeota in Hydrothermal Sediment.</title>
        <authorList>
            <person name="Zhou Z."/>
            <person name="Liu Y."/>
            <person name="Xu W."/>
            <person name="Pan J."/>
            <person name="Luo Z.H."/>
            <person name="Li M."/>
        </authorList>
    </citation>
    <scope>NUCLEOTIDE SEQUENCE [LARGE SCALE GENOMIC DNA]</scope>
    <source>
        <strain evidence="3">HyVt-389</strain>
    </source>
</reference>
<comment type="similarity">
    <text evidence="1 2">Belongs to the phD/YefM antitoxin family.</text>
</comment>
<dbReference type="Gene3D" id="3.40.1620.10">
    <property type="entry name" value="YefM-like domain"/>
    <property type="match status" value="1"/>
</dbReference>
<dbReference type="NCBIfam" id="TIGR01552">
    <property type="entry name" value="phd_fam"/>
    <property type="match status" value="1"/>
</dbReference>
<organism evidence="3">
    <name type="scientific">Desulfofervidus auxilii</name>
    <dbReference type="NCBI Taxonomy" id="1621989"/>
    <lineage>
        <taxon>Bacteria</taxon>
        <taxon>Pseudomonadati</taxon>
        <taxon>Thermodesulfobacteriota</taxon>
        <taxon>Candidatus Desulfofervidia</taxon>
        <taxon>Candidatus Desulfofervidales</taxon>
        <taxon>Candidatus Desulfofervidaceae</taxon>
        <taxon>Candidatus Desulfofervidus</taxon>
    </lineage>
</organism>
<sequence length="89" mass="9979">MQRIKFSEDIKPISDLRAKGAEIINQVKTTKRPILITQRGRGVAVLLEISEFEKQQEKIAFMEAIVKGMEAAEKGELISHAEAMKKLGL</sequence>
<comment type="function">
    <text evidence="2">Antitoxin component of a type II toxin-antitoxin (TA) system.</text>
</comment>
<dbReference type="SUPFAM" id="SSF143120">
    <property type="entry name" value="YefM-like"/>
    <property type="match status" value="1"/>
</dbReference>
<gene>
    <name evidence="3" type="ORF">ENI35_02390</name>
</gene>
<dbReference type="Proteomes" id="UP000885738">
    <property type="component" value="Unassembled WGS sequence"/>
</dbReference>
<dbReference type="EMBL" id="DRIH01000076">
    <property type="protein sequence ID" value="HEC67651.1"/>
    <property type="molecule type" value="Genomic_DNA"/>
</dbReference>
<dbReference type="PANTHER" id="PTHR33713:SF11">
    <property type="entry name" value="PREVENT-HOST-DEATH FAMILY PROTEIN"/>
    <property type="match status" value="1"/>
</dbReference>
<evidence type="ECO:0000313" key="3">
    <source>
        <dbReference type="EMBL" id="HEC67651.1"/>
    </source>
</evidence>
<dbReference type="Pfam" id="PF02604">
    <property type="entry name" value="PhdYeFM_antitox"/>
    <property type="match status" value="1"/>
</dbReference>
<dbReference type="InterPro" id="IPR051405">
    <property type="entry name" value="phD/YefM_antitoxin"/>
</dbReference>
<comment type="caution">
    <text evidence="3">The sequence shown here is derived from an EMBL/GenBank/DDBJ whole genome shotgun (WGS) entry which is preliminary data.</text>
</comment>
<dbReference type="AlphaFoldDB" id="A0A7C1ZQT2"/>
<evidence type="ECO:0000256" key="1">
    <source>
        <dbReference type="ARBA" id="ARBA00009981"/>
    </source>
</evidence>
<accession>A0A7C1ZQT2</accession>